<evidence type="ECO:0000256" key="1">
    <source>
        <dbReference type="SAM" id="MobiDB-lite"/>
    </source>
</evidence>
<dbReference type="EMBL" id="BTSY01000004">
    <property type="protein sequence ID" value="GMT22156.1"/>
    <property type="molecule type" value="Genomic_DNA"/>
</dbReference>
<feature type="compositionally biased region" description="Basic and acidic residues" evidence="1">
    <location>
        <begin position="25"/>
        <end position="75"/>
    </location>
</feature>
<organism evidence="2 3">
    <name type="scientific">Pristionchus fissidentatus</name>
    <dbReference type="NCBI Taxonomy" id="1538716"/>
    <lineage>
        <taxon>Eukaryota</taxon>
        <taxon>Metazoa</taxon>
        <taxon>Ecdysozoa</taxon>
        <taxon>Nematoda</taxon>
        <taxon>Chromadorea</taxon>
        <taxon>Rhabditida</taxon>
        <taxon>Rhabditina</taxon>
        <taxon>Diplogasteromorpha</taxon>
        <taxon>Diplogasteroidea</taxon>
        <taxon>Neodiplogasteridae</taxon>
        <taxon>Pristionchus</taxon>
    </lineage>
</organism>
<comment type="caution">
    <text evidence="2">The sequence shown here is derived from an EMBL/GenBank/DDBJ whole genome shotgun (WGS) entry which is preliminary data.</text>
</comment>
<proteinExistence type="predicted"/>
<accession>A0AAV5VRF9</accession>
<feature type="non-terminal residue" evidence="2">
    <location>
        <position position="1"/>
    </location>
</feature>
<feature type="non-terminal residue" evidence="2">
    <location>
        <position position="436"/>
    </location>
</feature>
<gene>
    <name evidence="2" type="ORF">PFISCL1PPCAC_13453</name>
</gene>
<name>A0AAV5VRF9_9BILA</name>
<feature type="compositionally biased region" description="Basic and acidic residues" evidence="1">
    <location>
        <begin position="257"/>
        <end position="268"/>
    </location>
</feature>
<sequence>EEEEKKRKEEEEEKKRKEKEKKRKEKEEEKKKKKEGEEKRRMEERRTVVDEKKKRKELEELKRREMEKKENEEKARRRKMEMKRKEEREKKERNEATDRKKEEEEIAREEERKKALSGKKVWSYPKIMEGLKERFPDVHKMQIGRLAMGGAAAADLRANLATDFRNASTDTVENTILSTSRGGASGNKARKADEGRDRQPIKLETARAPERRGKVKVPVDPIDQSAKRSGAAKKAPAPTHAGTVATRDASTVARAAARTDESSARDGNEGVSMDAVVVSPPASSLTPPLASLTTPSPAALAPSLATIGDDQRAMAPPPMLIIKRELAPATPPVRRAEIVKNEEEEVQIVFEGPRDCPTVAAPAAPPGNAFDNMIVDNPYAPAVRVGPLHRTPLLAPPPGGSMTVQRQEWLQLQQMQPQLHQLQPLRPQSQHLQQLL</sequence>
<evidence type="ECO:0000313" key="3">
    <source>
        <dbReference type="Proteomes" id="UP001432322"/>
    </source>
</evidence>
<dbReference type="AlphaFoldDB" id="A0AAV5VRF9"/>
<reference evidence="2" key="1">
    <citation type="submission" date="2023-10" db="EMBL/GenBank/DDBJ databases">
        <title>Genome assembly of Pristionchus species.</title>
        <authorList>
            <person name="Yoshida K."/>
            <person name="Sommer R.J."/>
        </authorList>
    </citation>
    <scope>NUCLEOTIDE SEQUENCE</scope>
    <source>
        <strain evidence="2">RS5133</strain>
    </source>
</reference>
<feature type="region of interest" description="Disordered" evidence="1">
    <location>
        <begin position="177"/>
        <end position="271"/>
    </location>
</feature>
<dbReference type="Proteomes" id="UP001432322">
    <property type="component" value="Unassembled WGS sequence"/>
</dbReference>
<keyword evidence="3" id="KW-1185">Reference proteome</keyword>
<feature type="compositionally biased region" description="Basic and acidic residues" evidence="1">
    <location>
        <begin position="1"/>
        <end position="15"/>
    </location>
</feature>
<protein>
    <submittedName>
        <fullName evidence="2">Uncharacterized protein</fullName>
    </submittedName>
</protein>
<evidence type="ECO:0000313" key="2">
    <source>
        <dbReference type="EMBL" id="GMT22156.1"/>
    </source>
</evidence>
<feature type="region of interest" description="Disordered" evidence="1">
    <location>
        <begin position="1"/>
        <end position="117"/>
    </location>
</feature>
<feature type="compositionally biased region" description="Basic and acidic residues" evidence="1">
    <location>
        <begin position="190"/>
        <end position="212"/>
    </location>
</feature>
<feature type="compositionally biased region" description="Basic and acidic residues" evidence="1">
    <location>
        <begin position="83"/>
        <end position="114"/>
    </location>
</feature>